<evidence type="ECO:0000256" key="8">
    <source>
        <dbReference type="SAM" id="Coils"/>
    </source>
</evidence>
<dbReference type="GO" id="GO:0043296">
    <property type="term" value="C:apical junction complex"/>
    <property type="evidence" value="ECO:0007669"/>
    <property type="project" value="TreeGrafter"/>
</dbReference>
<dbReference type="Pfam" id="PF08688">
    <property type="entry name" value="ASD1"/>
    <property type="match status" value="1"/>
</dbReference>
<keyword evidence="4" id="KW-0493">Microtubule</keyword>
<dbReference type="PANTHER" id="PTHR15012:SF33">
    <property type="entry name" value="PROTEIN SHROOM3"/>
    <property type="match status" value="1"/>
</dbReference>
<dbReference type="HOGENOM" id="CLU_006170_0_0_1"/>
<reference evidence="12" key="3">
    <citation type="submission" date="2025-09" db="UniProtKB">
        <authorList>
            <consortium name="Ensembl"/>
        </authorList>
    </citation>
    <scope>IDENTIFICATION</scope>
</reference>
<dbReference type="GO" id="GO:0005912">
    <property type="term" value="C:adherens junction"/>
    <property type="evidence" value="ECO:0007669"/>
    <property type="project" value="TreeGrafter"/>
</dbReference>
<feature type="compositionally biased region" description="Basic and acidic residues" evidence="9">
    <location>
        <begin position="44"/>
        <end position="53"/>
    </location>
</feature>
<name>H3CBT2_TETNG</name>
<organism evidence="12 13">
    <name type="scientific">Tetraodon nigroviridis</name>
    <name type="common">Spotted green pufferfish</name>
    <name type="synonym">Chelonodon nigroviridis</name>
    <dbReference type="NCBI Taxonomy" id="99883"/>
    <lineage>
        <taxon>Eukaryota</taxon>
        <taxon>Metazoa</taxon>
        <taxon>Chordata</taxon>
        <taxon>Craniata</taxon>
        <taxon>Vertebrata</taxon>
        <taxon>Euteleostomi</taxon>
        <taxon>Actinopterygii</taxon>
        <taxon>Neopterygii</taxon>
        <taxon>Teleostei</taxon>
        <taxon>Neoteleostei</taxon>
        <taxon>Acanthomorphata</taxon>
        <taxon>Eupercaria</taxon>
        <taxon>Tetraodontiformes</taxon>
        <taxon>Tetradontoidea</taxon>
        <taxon>Tetraodontidae</taxon>
        <taxon>Tetraodon</taxon>
    </lineage>
</organism>
<dbReference type="GO" id="GO:0016324">
    <property type="term" value="C:apical plasma membrane"/>
    <property type="evidence" value="ECO:0007669"/>
    <property type="project" value="TreeGrafter"/>
</dbReference>
<proteinExistence type="inferred from homology"/>
<dbReference type="GO" id="GO:0007015">
    <property type="term" value="P:actin filament organization"/>
    <property type="evidence" value="ECO:0007669"/>
    <property type="project" value="TreeGrafter"/>
</dbReference>
<keyword evidence="3" id="KW-0963">Cytoplasm</keyword>
<feature type="compositionally biased region" description="Polar residues" evidence="9">
    <location>
        <begin position="313"/>
        <end position="342"/>
    </location>
</feature>
<dbReference type="PROSITE" id="PS51306">
    <property type="entry name" value="ASD1"/>
    <property type="match status" value="1"/>
</dbReference>
<feature type="region of interest" description="Disordered" evidence="9">
    <location>
        <begin position="37"/>
        <end position="372"/>
    </location>
</feature>
<keyword evidence="6" id="KW-0206">Cytoskeleton</keyword>
<dbReference type="Pfam" id="PF08687">
    <property type="entry name" value="ASD2"/>
    <property type="match status" value="1"/>
</dbReference>
<evidence type="ECO:0000256" key="3">
    <source>
        <dbReference type="ARBA" id="ARBA00022490"/>
    </source>
</evidence>
<keyword evidence="8" id="KW-0175">Coiled coil</keyword>
<feature type="region of interest" description="Disordered" evidence="9">
    <location>
        <begin position="569"/>
        <end position="667"/>
    </location>
</feature>
<dbReference type="Ensembl" id="ENSTNIT00000005852.1">
    <property type="protein sequence ID" value="ENSTNIP00000005704.1"/>
    <property type="gene ID" value="ENSTNIG00000003132.1"/>
</dbReference>
<dbReference type="PANTHER" id="PTHR15012">
    <property type="entry name" value="APICAL PROTEIN/SHROOM-RELATED"/>
    <property type="match status" value="1"/>
</dbReference>
<sequence length="1059" mass="115104">RFPADPSLALQRSRSTAQLKEADAWKEDVQEMLDHLQDASSTRSYRDSLKDAQSKVLRSTSFRRRDLTSSTWGPAHVSSNPQPWSQDKKGPKTLPKPQGLFLPPQATASPHTPKERQEVSPGARGPSPPALPSIPPVGPPPRTRICGRRRLGVEQKKRSYSEPDKMNEIGVSDPETAALYRRGGGRTAPETSVADRRRMFELAASGAANGPLPSSRSRPDLRQAQHDALAEYVVRKKALKREEGSRGPGARPRSVYLPPEGSSHTTPSVVSVFCPPGLQDRAHPGPEAEPNRENGSSGGHPLQVQPRRAPAEPQQNPGVSKKLSSALQRAQSIRDSGKSASTEDLLERSEEGRAAPRHQRSRSSPAEGSLSQKAQSGTVTAFCLFQDLPPAAAATLGAFLPAAANRYGRTQGHAPSRPVLSECWDLGPKSCSSCWEFSSFLARIHFHNGPLAVTGGILPGSLGITPAGNRLADMLASGDQVSQNRLNTAQPERRLQDANLPVSSWQTLTLRSLAGSERGGAASGSGAALPPPWRPPSACSAPSPRRGSGAGPAVTGVERLSQVNLDAIVFPGVSDGGPSGPPEAEPQSLSVANGPDRSRTPPSPPTTQPEPRCLRISEPGLTGSGDQRLLDADVSQADSDEVFLHDLEDFPPPPPDVDPGAGSQTGGRSVCCRPLLQNPFAALFFLMQTFLLVSSSPPSSPPSSSPLHSPPGPGLPPDLERQPPGVASKAPPAPALEYQPLPRREKTYEDLRVEALAKQLVWRDSSLAPLLDMFGVKSTMELMEEVFTPNSRLGGKSPWQRRGSRYFFEDTSAFLMFMANRLLLSRVQDLCDPPEMDPDQTQDEDLNAKKVELCEALRHSVAALQQEREALREEQRHHRALGASIDSLVQERLKANERDKYSVFVGDLERIVNLLLSLCSRLMRIDRALLALERDPLLQEDAAEERDSLLHKRSLVLRQTDDAQELKENLERRQRVVHGILSGYLTPAQLRDYRGFVSAKPSLLIRQRHLDNLIRHREEHLSRLADSLPRELADGGLRGRPFSPPSPTPLPFPPITTPG</sequence>
<feature type="compositionally biased region" description="Low complexity" evidence="9">
    <location>
        <begin position="536"/>
        <end position="546"/>
    </location>
</feature>
<evidence type="ECO:0000256" key="1">
    <source>
        <dbReference type="ARBA" id="ARBA00004245"/>
    </source>
</evidence>
<evidence type="ECO:0000313" key="12">
    <source>
        <dbReference type="Ensembl" id="ENSTNIP00000005704.1"/>
    </source>
</evidence>
<feature type="compositionally biased region" description="Polar residues" evidence="9">
    <location>
        <begin position="362"/>
        <end position="372"/>
    </location>
</feature>
<evidence type="ECO:0000259" key="11">
    <source>
        <dbReference type="PROSITE" id="PS51307"/>
    </source>
</evidence>
<dbReference type="GO" id="GO:0051015">
    <property type="term" value="F:actin filament binding"/>
    <property type="evidence" value="ECO:0007669"/>
    <property type="project" value="InterPro"/>
</dbReference>
<dbReference type="Gene3D" id="6.10.250.3120">
    <property type="match status" value="1"/>
</dbReference>
<feature type="compositionally biased region" description="Basic and acidic residues" evidence="9">
    <location>
        <begin position="217"/>
        <end position="229"/>
    </location>
</feature>
<dbReference type="OMA" id="PRTRICG"/>
<feature type="compositionally biased region" description="Pro residues" evidence="9">
    <location>
        <begin position="1042"/>
        <end position="1059"/>
    </location>
</feature>
<dbReference type="InterPro" id="IPR014800">
    <property type="entry name" value="ASD1_dom"/>
</dbReference>
<evidence type="ECO:0000256" key="2">
    <source>
        <dbReference type="ARBA" id="ARBA00006469"/>
    </source>
</evidence>
<protein>
    <recommendedName>
        <fullName evidence="14">Shroom family member 3</fullName>
    </recommendedName>
</protein>
<comment type="subcellular location">
    <subcellularLocation>
        <location evidence="1">Cytoplasm</location>
        <location evidence="1">Cytoskeleton</location>
    </subcellularLocation>
</comment>
<evidence type="ECO:0000256" key="6">
    <source>
        <dbReference type="ARBA" id="ARBA00023212"/>
    </source>
</evidence>
<dbReference type="PROSITE" id="PS51307">
    <property type="entry name" value="ASD2"/>
    <property type="match status" value="1"/>
</dbReference>
<feature type="region of interest" description="Disordered" evidence="9">
    <location>
        <begin position="695"/>
        <end position="742"/>
    </location>
</feature>
<evidence type="ECO:0008006" key="14">
    <source>
        <dbReference type="Google" id="ProtNLM"/>
    </source>
</evidence>
<keyword evidence="5 7" id="KW-0009">Actin-binding</keyword>
<feature type="coiled-coil region" evidence="8">
    <location>
        <begin position="854"/>
        <end position="881"/>
    </location>
</feature>
<evidence type="ECO:0000313" key="13">
    <source>
        <dbReference type="Proteomes" id="UP000007303"/>
    </source>
</evidence>
<comment type="similarity">
    <text evidence="2">Belongs to the shroom family.</text>
</comment>
<dbReference type="GeneTree" id="ENSGT00940000157778"/>
<dbReference type="STRING" id="99883.ENSTNIP00000005704"/>
<feature type="compositionally biased region" description="Basic and acidic residues" evidence="9">
    <location>
        <begin position="345"/>
        <end position="354"/>
    </location>
</feature>
<evidence type="ECO:0000256" key="4">
    <source>
        <dbReference type="ARBA" id="ARBA00022701"/>
    </source>
</evidence>
<evidence type="ECO:0000256" key="5">
    <source>
        <dbReference type="ARBA" id="ARBA00023203"/>
    </source>
</evidence>
<dbReference type="InterPro" id="IPR027685">
    <property type="entry name" value="Shroom_fam"/>
</dbReference>
<evidence type="ECO:0000259" key="10">
    <source>
        <dbReference type="PROSITE" id="PS51306"/>
    </source>
</evidence>
<accession>H3CBT2</accession>
<feature type="compositionally biased region" description="Polar residues" evidence="9">
    <location>
        <begin position="68"/>
        <end position="85"/>
    </location>
</feature>
<feature type="region of interest" description="Disordered" evidence="9">
    <location>
        <begin position="1032"/>
        <end position="1059"/>
    </location>
</feature>
<keyword evidence="13" id="KW-1185">Reference proteome</keyword>
<dbReference type="Proteomes" id="UP000007303">
    <property type="component" value="Unassembled WGS sequence"/>
</dbReference>
<feature type="domain" description="ASD1" evidence="10">
    <location>
        <begin position="49"/>
        <end position="170"/>
    </location>
</feature>
<dbReference type="AlphaFoldDB" id="H3CBT2"/>
<dbReference type="GO" id="GO:0030864">
    <property type="term" value="C:cortical actin cytoskeleton"/>
    <property type="evidence" value="ECO:0007669"/>
    <property type="project" value="TreeGrafter"/>
</dbReference>
<dbReference type="InParanoid" id="H3CBT2"/>
<dbReference type="InterPro" id="IPR014799">
    <property type="entry name" value="ASD2_dom"/>
</dbReference>
<evidence type="ECO:0000256" key="9">
    <source>
        <dbReference type="SAM" id="MobiDB-lite"/>
    </source>
</evidence>
<feature type="domain" description="ASD2" evidence="11">
    <location>
        <begin position="754"/>
        <end position="1029"/>
    </location>
</feature>
<feature type="compositionally biased region" description="Pro residues" evidence="9">
    <location>
        <begin position="698"/>
        <end position="716"/>
    </location>
</feature>
<evidence type="ECO:0000256" key="7">
    <source>
        <dbReference type="PROSITE-ProRule" id="PRU00637"/>
    </source>
</evidence>
<feature type="compositionally biased region" description="Basic and acidic residues" evidence="9">
    <location>
        <begin position="280"/>
        <end position="292"/>
    </location>
</feature>
<dbReference type="GO" id="GO:0005874">
    <property type="term" value="C:microtubule"/>
    <property type="evidence" value="ECO:0007669"/>
    <property type="project" value="UniProtKB-KW"/>
</dbReference>
<feature type="compositionally biased region" description="Basic and acidic residues" evidence="9">
    <location>
        <begin position="151"/>
        <end position="167"/>
    </location>
</feature>
<feature type="compositionally biased region" description="Pro residues" evidence="9">
    <location>
        <begin position="126"/>
        <end position="142"/>
    </location>
</feature>
<feature type="region of interest" description="Disordered" evidence="9">
    <location>
        <begin position="516"/>
        <end position="553"/>
    </location>
</feature>
<reference evidence="13" key="1">
    <citation type="journal article" date="2004" name="Nature">
        <title>Genome duplication in the teleost fish Tetraodon nigroviridis reveals the early vertebrate proto-karyotype.</title>
        <authorList>
            <person name="Jaillon O."/>
            <person name="Aury J.-M."/>
            <person name="Brunet F."/>
            <person name="Petit J.-L."/>
            <person name="Stange-Thomann N."/>
            <person name="Mauceli E."/>
            <person name="Bouneau L."/>
            <person name="Fischer C."/>
            <person name="Ozouf-Costaz C."/>
            <person name="Bernot A."/>
            <person name="Nicaud S."/>
            <person name="Jaffe D."/>
            <person name="Fisher S."/>
            <person name="Lutfalla G."/>
            <person name="Dossat C."/>
            <person name="Segurens B."/>
            <person name="Dasilva C."/>
            <person name="Salanoubat M."/>
            <person name="Levy M."/>
            <person name="Boudet N."/>
            <person name="Castellano S."/>
            <person name="Anthouard V."/>
            <person name="Jubin C."/>
            <person name="Castelli V."/>
            <person name="Katinka M."/>
            <person name="Vacherie B."/>
            <person name="Biemont C."/>
            <person name="Skalli Z."/>
            <person name="Cattolico L."/>
            <person name="Poulain J."/>
            <person name="De Berardinis V."/>
            <person name="Cruaud C."/>
            <person name="Duprat S."/>
            <person name="Brottier P."/>
            <person name="Coutanceau J.-P."/>
            <person name="Gouzy J."/>
            <person name="Parra G."/>
            <person name="Lardier G."/>
            <person name="Chapple C."/>
            <person name="McKernan K.J."/>
            <person name="McEwan P."/>
            <person name="Bosak S."/>
            <person name="Kellis M."/>
            <person name="Volff J.-N."/>
            <person name="Guigo R."/>
            <person name="Zody M.C."/>
            <person name="Mesirov J."/>
            <person name="Lindblad-Toh K."/>
            <person name="Birren B."/>
            <person name="Nusbaum C."/>
            <person name="Kahn D."/>
            <person name="Robinson-Rechavi M."/>
            <person name="Laudet V."/>
            <person name="Schachter V."/>
            <person name="Quetier F."/>
            <person name="Saurin W."/>
            <person name="Scarpelli C."/>
            <person name="Wincker P."/>
            <person name="Lander E.S."/>
            <person name="Weissenbach J."/>
            <person name="Roest Crollius H."/>
        </authorList>
    </citation>
    <scope>NUCLEOTIDE SEQUENCE [LARGE SCALE GENOMIC DNA]</scope>
</reference>
<reference evidence="12" key="2">
    <citation type="submission" date="2025-08" db="UniProtKB">
        <authorList>
            <consortium name="Ensembl"/>
        </authorList>
    </citation>
    <scope>IDENTIFICATION</scope>
</reference>